<dbReference type="NCBIfam" id="NF005054">
    <property type="entry name" value="PRK06462.1-4"/>
    <property type="match status" value="1"/>
</dbReference>
<name>A0A2Z2MDE1_THEGO</name>
<proteinExistence type="predicted"/>
<dbReference type="Gene3D" id="3.30.930.10">
    <property type="entry name" value="Bira Bifunctional Protein, Domain 2"/>
    <property type="match status" value="1"/>
</dbReference>
<protein>
    <submittedName>
        <fullName evidence="7">Asparagine synthetase</fullName>
    </submittedName>
</protein>
<accession>A0A2Z2MDE1</accession>
<evidence type="ECO:0000256" key="4">
    <source>
        <dbReference type="ARBA" id="ARBA00022917"/>
    </source>
</evidence>
<gene>
    <name evidence="7" type="ORF">A3K92_00595</name>
</gene>
<dbReference type="GO" id="GO:0006421">
    <property type="term" value="P:asparaginyl-tRNA aminoacylation"/>
    <property type="evidence" value="ECO:0007669"/>
    <property type="project" value="TreeGrafter"/>
</dbReference>
<dbReference type="InterPro" id="IPR045864">
    <property type="entry name" value="aa-tRNA-synth_II/BPL/LPL"/>
</dbReference>
<keyword evidence="4" id="KW-0648">Protein biosynthesis</keyword>
<evidence type="ECO:0000313" key="8">
    <source>
        <dbReference type="Proteomes" id="UP000250134"/>
    </source>
</evidence>
<dbReference type="AlphaFoldDB" id="A0A2Z2MDE1"/>
<keyword evidence="3" id="KW-0067">ATP-binding</keyword>
<dbReference type="KEGG" id="tgg:A3K92_00595"/>
<dbReference type="InterPro" id="IPR004364">
    <property type="entry name" value="Aa-tRNA-synt_II"/>
</dbReference>
<dbReference type="OrthoDB" id="131570at2157"/>
<sequence>MNALQIVSRKIEPITEVQTRAIAYLTGELSKRGFRWLLPVVLSSITDPLWPDPAAGEALKPLEVEVYGSRLRLMHSMILHKQIAVAMGIDRLFILSPNVRLEGREADDGRHAYEFTQLDFEIAYASMDDVMSLIEGLITDLFRELRPLVWETFERELPRVRKPFRRFTLEEIREEFGSEEEASRVLDEPFWVTDIKREFYDREDPERPGHFRNYDLYLPEGYGEVSSGGEREWEYEKILAKIRSSGLSEESFRPYLEVAKAGLLRPSAGAGIGIERLVRYIVGAEHIAEVQPFPRIPGIPAVI</sequence>
<reference evidence="7 8" key="1">
    <citation type="submission" date="2016-03" db="EMBL/GenBank/DDBJ databases">
        <title>Complete genome sequence of Thermococcus gorgonarius.</title>
        <authorList>
            <person name="Oger P.M."/>
        </authorList>
    </citation>
    <scope>NUCLEOTIDE SEQUENCE [LARGE SCALE GENOMIC DNA]</scope>
    <source>
        <strain evidence="7 8">W-12</strain>
    </source>
</reference>
<evidence type="ECO:0000256" key="1">
    <source>
        <dbReference type="ARBA" id="ARBA00022598"/>
    </source>
</evidence>
<feature type="domain" description="Aminoacyl-transfer RNA synthetases class-II family profile" evidence="6">
    <location>
        <begin position="91"/>
        <end position="292"/>
    </location>
</feature>
<keyword evidence="8" id="KW-1185">Reference proteome</keyword>
<dbReference type="Pfam" id="PF00152">
    <property type="entry name" value="tRNA-synt_2"/>
    <property type="match status" value="1"/>
</dbReference>
<evidence type="ECO:0000313" key="7">
    <source>
        <dbReference type="EMBL" id="ASJ00088.1"/>
    </source>
</evidence>
<keyword evidence="2" id="KW-0547">Nucleotide-binding</keyword>
<organism evidence="7 8">
    <name type="scientific">Thermococcus gorgonarius</name>
    <dbReference type="NCBI Taxonomy" id="71997"/>
    <lineage>
        <taxon>Archaea</taxon>
        <taxon>Methanobacteriati</taxon>
        <taxon>Methanobacteriota</taxon>
        <taxon>Thermococci</taxon>
        <taxon>Thermococcales</taxon>
        <taxon>Thermococcaceae</taxon>
        <taxon>Thermococcus</taxon>
    </lineage>
</organism>
<keyword evidence="5" id="KW-0030">Aminoacyl-tRNA synthetase</keyword>
<keyword evidence="1" id="KW-0436">Ligase</keyword>
<dbReference type="GO" id="GO:0005524">
    <property type="term" value="F:ATP binding"/>
    <property type="evidence" value="ECO:0007669"/>
    <property type="project" value="UniProtKB-KW"/>
</dbReference>
<dbReference type="GO" id="GO:0004816">
    <property type="term" value="F:asparagine-tRNA ligase activity"/>
    <property type="evidence" value="ECO:0007669"/>
    <property type="project" value="TreeGrafter"/>
</dbReference>
<evidence type="ECO:0000256" key="2">
    <source>
        <dbReference type="ARBA" id="ARBA00022741"/>
    </source>
</evidence>
<dbReference type="Proteomes" id="UP000250134">
    <property type="component" value="Chromosome"/>
</dbReference>
<evidence type="ECO:0000256" key="5">
    <source>
        <dbReference type="ARBA" id="ARBA00023146"/>
    </source>
</evidence>
<dbReference type="PANTHER" id="PTHR22594">
    <property type="entry name" value="ASPARTYL/LYSYL-TRNA SYNTHETASE"/>
    <property type="match status" value="1"/>
</dbReference>
<evidence type="ECO:0000259" key="6">
    <source>
        <dbReference type="PROSITE" id="PS50862"/>
    </source>
</evidence>
<dbReference type="InterPro" id="IPR006195">
    <property type="entry name" value="aa-tRNA-synth_II"/>
</dbReference>
<dbReference type="SUPFAM" id="SSF55681">
    <property type="entry name" value="Class II aaRS and biotin synthetases"/>
    <property type="match status" value="1"/>
</dbReference>
<evidence type="ECO:0000256" key="3">
    <source>
        <dbReference type="ARBA" id="ARBA00022840"/>
    </source>
</evidence>
<dbReference type="EMBL" id="CP014855">
    <property type="protein sequence ID" value="ASJ00088.1"/>
    <property type="molecule type" value="Genomic_DNA"/>
</dbReference>
<dbReference type="PROSITE" id="PS50862">
    <property type="entry name" value="AA_TRNA_LIGASE_II"/>
    <property type="match status" value="1"/>
</dbReference>
<dbReference type="PANTHER" id="PTHR22594:SF48">
    <property type="entry name" value="ASPARAGINYL-TRNA SYNTHETASE-RELATED PROTEIN (N-TRUNCATION)"/>
    <property type="match status" value="1"/>
</dbReference>